<dbReference type="EMBL" id="JACNEP010000003">
    <property type="protein sequence ID" value="MBC3765441.1"/>
    <property type="molecule type" value="Genomic_DNA"/>
</dbReference>
<organism evidence="1 2">
    <name type="scientific">Neptunicella marina</name>
    <dbReference type="NCBI Taxonomy" id="2125989"/>
    <lineage>
        <taxon>Bacteria</taxon>
        <taxon>Pseudomonadati</taxon>
        <taxon>Pseudomonadota</taxon>
        <taxon>Gammaproteobacteria</taxon>
        <taxon>Alteromonadales</taxon>
        <taxon>Alteromonadaceae</taxon>
        <taxon>Neptunicella</taxon>
    </lineage>
</organism>
<reference evidence="1" key="2">
    <citation type="submission" date="2020-08" db="EMBL/GenBank/DDBJ databases">
        <authorList>
            <person name="Lai Q."/>
        </authorList>
    </citation>
    <scope>NUCLEOTIDE SEQUENCE</scope>
    <source>
        <strain evidence="1">S27-2</strain>
    </source>
</reference>
<gene>
    <name evidence="1" type="ORF">H8B19_06100</name>
</gene>
<sequence length="194" mass="20902">MIEVLVTLFILAIGMLGVASLQFIGAFSNSDALNRANAVLVAQQTAERLRANSFVSASFSGLVADDRYFDPDTYNFKQLSCGSGEPGWECFCKDKPASIRDCNANTCSSAELATYDGWQLTCAATKINPSVTLDVSCNDNNLADADACSAGSAQQIMLSWPAENWQNIDRKLNPVCNPSSDAEPRDCVLLELVL</sequence>
<proteinExistence type="predicted"/>
<evidence type="ECO:0000313" key="2">
    <source>
        <dbReference type="Proteomes" id="UP000601768"/>
    </source>
</evidence>
<dbReference type="Proteomes" id="UP000601768">
    <property type="component" value="Unassembled WGS sequence"/>
</dbReference>
<keyword evidence="2" id="KW-1185">Reference proteome</keyword>
<dbReference type="AlphaFoldDB" id="A0A8J6M3J2"/>
<accession>A0A8J6M3J2</accession>
<evidence type="ECO:0000313" key="1">
    <source>
        <dbReference type="EMBL" id="MBC3765441.1"/>
    </source>
</evidence>
<comment type="caution">
    <text evidence="1">The sequence shown here is derived from an EMBL/GenBank/DDBJ whole genome shotgun (WGS) entry which is preliminary data.</text>
</comment>
<name>A0A8J6M3J2_9ALTE</name>
<protein>
    <submittedName>
        <fullName evidence="1">Pilus assembly protein PilV</fullName>
    </submittedName>
</protein>
<reference evidence="1" key="1">
    <citation type="journal article" date="2018" name="Int. J. Syst. Evol. Microbiol.">
        <title>Neptunicella marina gen. nov., sp. nov., isolated from surface seawater.</title>
        <authorList>
            <person name="Liu X."/>
            <person name="Lai Q."/>
            <person name="Du Y."/>
            <person name="Zhang X."/>
            <person name="Liu Z."/>
            <person name="Sun F."/>
            <person name="Shao Z."/>
        </authorList>
    </citation>
    <scope>NUCLEOTIDE SEQUENCE</scope>
    <source>
        <strain evidence="1">S27-2</strain>
    </source>
</reference>